<keyword evidence="10 17" id="KW-0520">NAD</keyword>
<keyword evidence="9 18" id="KW-0630">Potassium</keyword>
<comment type="caution">
    <text evidence="22">The sequence shown here is derived from an EMBL/GenBank/DDBJ whole genome shotgun (WGS) entry which is preliminary data.</text>
</comment>
<dbReference type="EC" id="4.2.1.136" evidence="19"/>
<dbReference type="Proteomes" id="UP000308707">
    <property type="component" value="Unassembled WGS sequence"/>
</dbReference>
<evidence type="ECO:0000256" key="5">
    <source>
        <dbReference type="ARBA" id="ARBA00022723"/>
    </source>
</evidence>
<dbReference type="GO" id="GO:0052856">
    <property type="term" value="F:NAD(P)HX epimerase activity"/>
    <property type="evidence" value="ECO:0007669"/>
    <property type="project" value="UniProtKB-UniRule"/>
</dbReference>
<dbReference type="GO" id="GO:0046496">
    <property type="term" value="P:nicotinamide nucleotide metabolic process"/>
    <property type="evidence" value="ECO:0007669"/>
    <property type="project" value="UniProtKB-UniRule"/>
</dbReference>
<evidence type="ECO:0000313" key="23">
    <source>
        <dbReference type="Proteomes" id="UP000308707"/>
    </source>
</evidence>
<keyword evidence="8 17" id="KW-0521">NADP</keyword>
<comment type="cofactor">
    <cofactor evidence="18 19">
        <name>K(+)</name>
        <dbReference type="ChEBI" id="CHEBI:29103"/>
    </cofactor>
    <text evidence="18 19">Binds 1 potassium ion per subunit.</text>
</comment>
<dbReference type="InterPro" id="IPR029056">
    <property type="entry name" value="Ribokinase-like"/>
</dbReference>
<evidence type="ECO:0000256" key="14">
    <source>
        <dbReference type="ARBA" id="ARBA00025153"/>
    </source>
</evidence>
<accession>A0A4U5JWU3</accession>
<evidence type="ECO:0000256" key="11">
    <source>
        <dbReference type="ARBA" id="ARBA00023235"/>
    </source>
</evidence>
<comment type="function">
    <text evidence="18">Catalyzes the epimerization of the S- and R-forms of NAD(P)HX, a damaged form of NAD(P)H that is a result of enzymatic or heat-dependent hydration. This is a prerequisite for the S-specific NAD(P)H-hydrate dehydratase to allow the repair of both epimers of NAD(P)HX.</text>
</comment>
<dbReference type="PROSITE" id="PS01050">
    <property type="entry name" value="YJEF_C_2"/>
    <property type="match status" value="1"/>
</dbReference>
<feature type="binding site" evidence="17">
    <location>
        <position position="320"/>
    </location>
    <ligand>
        <name>(6S)-NADPHX</name>
        <dbReference type="ChEBI" id="CHEBI:64076"/>
    </ligand>
</feature>
<dbReference type="GO" id="GO:0052855">
    <property type="term" value="F:ADP-dependent NAD(P)H-hydrate dehydratase activity"/>
    <property type="evidence" value="ECO:0007669"/>
    <property type="project" value="UniProtKB-UniRule"/>
</dbReference>
<keyword evidence="12 17" id="KW-0456">Lyase</keyword>
<dbReference type="InterPro" id="IPR017953">
    <property type="entry name" value="Carbohydrate_kinase_pred_CS"/>
</dbReference>
<feature type="binding site" evidence="17">
    <location>
        <position position="259"/>
    </location>
    <ligand>
        <name>(6S)-NADPHX</name>
        <dbReference type="ChEBI" id="CHEBI:64076"/>
    </ligand>
</feature>
<feature type="binding site" evidence="17">
    <location>
        <position position="366"/>
    </location>
    <ligand>
        <name>(6S)-NADPHX</name>
        <dbReference type="ChEBI" id="CHEBI:64076"/>
    </ligand>
</feature>
<dbReference type="InterPro" id="IPR030677">
    <property type="entry name" value="Nnr"/>
</dbReference>
<dbReference type="InterPro" id="IPR000631">
    <property type="entry name" value="CARKD"/>
</dbReference>
<keyword evidence="6 17" id="KW-0547">Nucleotide-binding</keyword>
<dbReference type="InterPro" id="IPR036652">
    <property type="entry name" value="YjeF_N_dom_sf"/>
</dbReference>
<dbReference type="PANTHER" id="PTHR12592">
    <property type="entry name" value="ATP-DEPENDENT (S)-NAD(P)H-HYDRATE DEHYDRATASE FAMILY MEMBER"/>
    <property type="match status" value="1"/>
</dbReference>
<protein>
    <recommendedName>
        <fullName evidence="19">Bifunctional NAD(P)H-hydrate repair enzyme</fullName>
    </recommendedName>
    <alternativeName>
        <fullName evidence="19">Nicotinamide nucleotide repair protein</fullName>
    </alternativeName>
    <domain>
        <recommendedName>
            <fullName evidence="19">ADP-dependent (S)-NAD(P)H-hydrate dehydratase</fullName>
            <ecNumber evidence="19">4.2.1.136</ecNumber>
        </recommendedName>
        <alternativeName>
            <fullName evidence="19">ADP-dependent NAD(P)HX dehydratase</fullName>
        </alternativeName>
    </domain>
    <domain>
        <recommendedName>
            <fullName evidence="19">NAD(P)H-hydrate epimerase</fullName>
            <ecNumber evidence="19">5.1.99.6</ecNumber>
        </recommendedName>
    </domain>
</protein>
<feature type="binding site" evidence="18">
    <location>
        <begin position="61"/>
        <end position="65"/>
    </location>
    <ligand>
        <name>(6S)-NADPHX</name>
        <dbReference type="ChEBI" id="CHEBI:64076"/>
    </ligand>
</feature>
<dbReference type="Gene3D" id="3.40.1190.20">
    <property type="match status" value="1"/>
</dbReference>
<dbReference type="RefSeq" id="WP_137265823.1">
    <property type="nucleotide sequence ID" value="NZ_SZUA01000001.1"/>
</dbReference>
<feature type="binding site" evidence="18">
    <location>
        <position position="124"/>
    </location>
    <ligand>
        <name>K(+)</name>
        <dbReference type="ChEBI" id="CHEBI:29103"/>
    </ligand>
</feature>
<evidence type="ECO:0000256" key="6">
    <source>
        <dbReference type="ARBA" id="ARBA00022741"/>
    </source>
</evidence>
<dbReference type="InterPro" id="IPR004443">
    <property type="entry name" value="YjeF_N_dom"/>
</dbReference>
<feature type="binding site" evidence="18">
    <location>
        <position position="160"/>
    </location>
    <ligand>
        <name>K(+)</name>
        <dbReference type="ChEBI" id="CHEBI:29103"/>
    </ligand>
</feature>
<dbReference type="NCBIfam" id="TIGR00196">
    <property type="entry name" value="yjeF_cterm"/>
    <property type="match status" value="1"/>
</dbReference>
<comment type="subunit">
    <text evidence="17">Homotetramer.</text>
</comment>
<dbReference type="PANTHER" id="PTHR12592:SF0">
    <property type="entry name" value="ATP-DEPENDENT (S)-NAD(P)H-HYDRATE DEHYDRATASE"/>
    <property type="match status" value="1"/>
</dbReference>
<comment type="catalytic activity">
    <reaction evidence="2 18 19">
        <text>(6R)-NADPHX = (6S)-NADPHX</text>
        <dbReference type="Rhea" id="RHEA:32227"/>
        <dbReference type="ChEBI" id="CHEBI:64076"/>
        <dbReference type="ChEBI" id="CHEBI:64077"/>
        <dbReference type="EC" id="5.1.99.6"/>
    </reaction>
</comment>
<evidence type="ECO:0000259" key="21">
    <source>
        <dbReference type="PROSITE" id="PS51385"/>
    </source>
</evidence>
<dbReference type="SUPFAM" id="SSF64153">
    <property type="entry name" value="YjeF N-terminal domain-like"/>
    <property type="match status" value="1"/>
</dbReference>
<dbReference type="PIRSF" id="PIRSF017184">
    <property type="entry name" value="Nnr"/>
    <property type="match status" value="1"/>
</dbReference>
<evidence type="ECO:0000256" key="15">
    <source>
        <dbReference type="ARBA" id="ARBA00048238"/>
    </source>
</evidence>
<feature type="domain" description="YjeF C-terminal" evidence="20">
    <location>
        <begin position="224"/>
        <end position="490"/>
    </location>
</feature>
<comment type="function">
    <text evidence="14 19">Bifunctional enzyme that catalyzes the epimerization of the S- and R-forms of NAD(P)HX and the dehydration of the S-form of NAD(P)HX at the expense of ADP, which is converted to AMP. This allows the repair of both epimers of NAD(P)HX, a damaged form of NAD(P)H that is a result of enzymatic or heat-dependent hydration.</text>
</comment>
<evidence type="ECO:0000256" key="13">
    <source>
        <dbReference type="ARBA" id="ARBA00023268"/>
    </source>
</evidence>
<dbReference type="EMBL" id="SZUA01000001">
    <property type="protein sequence ID" value="TKR33616.1"/>
    <property type="molecule type" value="Genomic_DNA"/>
</dbReference>
<evidence type="ECO:0000256" key="7">
    <source>
        <dbReference type="ARBA" id="ARBA00022840"/>
    </source>
</evidence>
<dbReference type="Pfam" id="PF01256">
    <property type="entry name" value="Carb_kinase"/>
    <property type="match status" value="1"/>
</dbReference>
<sequence>MNYGLALYGIDALRQAEAQAIAAQGGDGFGLMRRAGEAAWRYLLEHWPQAQRILVVCGPGNNGGDGYVLARHALLSGRDVRVLHLDAHAPHSALCRRASDEYAGAGGQAAVFARALPACDLIVDAMFGIGLSREPDPDAAALIAAIAHRGAPVLALDAPSGVDADRGSAPGATVVATRTLQFIAAHAGLYTGAALDVGGEIDLDDLDVDARAFADAEPKARLVSREDLRHWLPPRPRDSHKGRHGHVLCIGGDEGMGGAIALCAEGALRCGAGLVSVATRAANADALRARRPEAMAHGIASAQALAALLDRASVVALGPGLGTGEWGAGLYAAAIGDAKPCVIDADALNLLASAPRALPQAVLTPHPGEAARLLGATTQAVQQDRFAAAEALAKKYDCSVVLKGAGSIVAAPGKTTHVVGAGNPGMASGGMGDVLTGAIAALLAQGLSAFDAAVCGALLHAAAGDEAARDGQRGLLASDLFAHLRKLANP</sequence>
<comment type="function">
    <text evidence="17">Catalyzes the dehydration of the S-form of NAD(P)HX at the expense of ADP, which is converted to AMP. Together with NAD(P)HX epimerase, which catalyzes the epimerization of the S- and R-forms, the enzyme allows the repair of both epimers of NAD(P)HX, a damaged form of NAD(P)H that is a result of enzymatic or heat-dependent hydration.</text>
</comment>
<evidence type="ECO:0000256" key="10">
    <source>
        <dbReference type="ARBA" id="ARBA00023027"/>
    </source>
</evidence>
<dbReference type="PROSITE" id="PS51383">
    <property type="entry name" value="YJEF_C_3"/>
    <property type="match status" value="1"/>
</dbReference>
<evidence type="ECO:0000256" key="1">
    <source>
        <dbReference type="ARBA" id="ARBA00000013"/>
    </source>
</evidence>
<evidence type="ECO:0000256" key="19">
    <source>
        <dbReference type="PIRNR" id="PIRNR017184"/>
    </source>
</evidence>
<evidence type="ECO:0000256" key="2">
    <source>
        <dbReference type="ARBA" id="ARBA00000909"/>
    </source>
</evidence>
<keyword evidence="7 17" id="KW-0067">ATP-binding</keyword>
<comment type="similarity">
    <text evidence="18">Belongs to the NnrE/AIBP family.</text>
</comment>
<dbReference type="GO" id="GO:0005524">
    <property type="term" value="F:ATP binding"/>
    <property type="evidence" value="ECO:0007669"/>
    <property type="project" value="UniProtKB-UniRule"/>
</dbReference>
<comment type="similarity">
    <text evidence="3 19">In the N-terminal section; belongs to the NnrE/AIBP family.</text>
</comment>
<feature type="binding site" evidence="18">
    <location>
        <begin position="128"/>
        <end position="134"/>
    </location>
    <ligand>
        <name>(6S)-NADPHX</name>
        <dbReference type="ChEBI" id="CHEBI:64076"/>
    </ligand>
</feature>
<dbReference type="EC" id="5.1.99.6" evidence="19"/>
<evidence type="ECO:0000256" key="8">
    <source>
        <dbReference type="ARBA" id="ARBA00022857"/>
    </source>
</evidence>
<evidence type="ECO:0000256" key="18">
    <source>
        <dbReference type="HAMAP-Rule" id="MF_01966"/>
    </source>
</evidence>
<proteinExistence type="inferred from homology"/>
<keyword evidence="5 18" id="KW-0479">Metal-binding</keyword>
<comment type="caution">
    <text evidence="18">Lacks conserved residue(s) required for the propagation of feature annotation.</text>
</comment>
<evidence type="ECO:0000256" key="3">
    <source>
        <dbReference type="ARBA" id="ARBA00006001"/>
    </source>
</evidence>
<dbReference type="Pfam" id="PF03853">
    <property type="entry name" value="YjeF_N"/>
    <property type="match status" value="1"/>
</dbReference>
<keyword evidence="11 18" id="KW-0413">Isomerase</keyword>
<evidence type="ECO:0000256" key="4">
    <source>
        <dbReference type="ARBA" id="ARBA00009524"/>
    </source>
</evidence>
<evidence type="ECO:0000256" key="12">
    <source>
        <dbReference type="ARBA" id="ARBA00023239"/>
    </source>
</evidence>
<keyword evidence="13" id="KW-0511">Multifunctional enzyme</keyword>
<name>A0A4U5JWU3_9GAMM</name>
<feature type="binding site" evidence="17">
    <location>
        <position position="432"/>
    </location>
    <ligand>
        <name>AMP</name>
        <dbReference type="ChEBI" id="CHEBI:456215"/>
    </ligand>
</feature>
<evidence type="ECO:0000256" key="17">
    <source>
        <dbReference type="HAMAP-Rule" id="MF_01965"/>
    </source>
</evidence>
<gene>
    <name evidence="18" type="primary">nnrE</name>
    <name evidence="17" type="synonym">nnrD</name>
    <name evidence="22" type="ORF">FCE95_04815</name>
</gene>
<feature type="binding site" evidence="18">
    <location>
        <position position="62"/>
    </location>
    <ligand>
        <name>K(+)</name>
        <dbReference type="ChEBI" id="CHEBI:29103"/>
    </ligand>
</feature>
<dbReference type="AlphaFoldDB" id="A0A4U5JWU3"/>
<keyword evidence="23" id="KW-1185">Reference proteome</keyword>
<evidence type="ECO:0000313" key="22">
    <source>
        <dbReference type="EMBL" id="TKR33616.1"/>
    </source>
</evidence>
<feature type="binding site" evidence="18">
    <location>
        <position position="157"/>
    </location>
    <ligand>
        <name>(6S)-NADPHX</name>
        <dbReference type="ChEBI" id="CHEBI:64076"/>
    </ligand>
</feature>
<organism evidence="22 23">
    <name type="scientific">Luteimonas gilva</name>
    <dbReference type="NCBI Taxonomy" id="2572684"/>
    <lineage>
        <taxon>Bacteria</taxon>
        <taxon>Pseudomonadati</taxon>
        <taxon>Pseudomonadota</taxon>
        <taxon>Gammaproteobacteria</taxon>
        <taxon>Lysobacterales</taxon>
        <taxon>Lysobacteraceae</taxon>
        <taxon>Luteimonas</taxon>
    </lineage>
</organism>
<feature type="binding site" evidence="17">
    <location>
        <position position="433"/>
    </location>
    <ligand>
        <name>(6S)-NADPHX</name>
        <dbReference type="ChEBI" id="CHEBI:64076"/>
    </ligand>
</feature>
<feature type="binding site" evidence="17">
    <location>
        <begin position="403"/>
        <end position="407"/>
    </location>
    <ligand>
        <name>AMP</name>
        <dbReference type="ChEBI" id="CHEBI:456215"/>
    </ligand>
</feature>
<dbReference type="OrthoDB" id="9806925at2"/>
<evidence type="ECO:0000256" key="16">
    <source>
        <dbReference type="ARBA" id="ARBA00049209"/>
    </source>
</evidence>
<dbReference type="PROSITE" id="PS51385">
    <property type="entry name" value="YJEF_N"/>
    <property type="match status" value="1"/>
</dbReference>
<evidence type="ECO:0000256" key="9">
    <source>
        <dbReference type="ARBA" id="ARBA00022958"/>
    </source>
</evidence>
<dbReference type="CDD" id="cd01171">
    <property type="entry name" value="YXKO-related"/>
    <property type="match status" value="1"/>
</dbReference>
<dbReference type="GO" id="GO:0046872">
    <property type="term" value="F:metal ion binding"/>
    <property type="evidence" value="ECO:0007669"/>
    <property type="project" value="UniProtKB-UniRule"/>
</dbReference>
<comment type="cofactor">
    <cofactor evidence="17">
        <name>Mg(2+)</name>
        <dbReference type="ChEBI" id="CHEBI:18420"/>
    </cofactor>
</comment>
<dbReference type="GO" id="GO:0110051">
    <property type="term" value="P:metabolite repair"/>
    <property type="evidence" value="ECO:0007669"/>
    <property type="project" value="TreeGrafter"/>
</dbReference>
<dbReference type="HAMAP" id="MF_01965">
    <property type="entry name" value="NADHX_dehydratase"/>
    <property type="match status" value="1"/>
</dbReference>
<dbReference type="HAMAP" id="MF_01966">
    <property type="entry name" value="NADHX_epimerase"/>
    <property type="match status" value="1"/>
</dbReference>
<comment type="similarity">
    <text evidence="4 19">In the C-terminal section; belongs to the NnrD/CARKD family.</text>
</comment>
<feature type="domain" description="YjeF N-terminal" evidence="21">
    <location>
        <begin position="13"/>
        <end position="214"/>
    </location>
</feature>
<comment type="catalytic activity">
    <reaction evidence="15 17 19">
        <text>(6S)-NADHX + ADP = AMP + phosphate + NADH + H(+)</text>
        <dbReference type="Rhea" id="RHEA:32223"/>
        <dbReference type="ChEBI" id="CHEBI:15378"/>
        <dbReference type="ChEBI" id="CHEBI:43474"/>
        <dbReference type="ChEBI" id="CHEBI:57945"/>
        <dbReference type="ChEBI" id="CHEBI:64074"/>
        <dbReference type="ChEBI" id="CHEBI:456215"/>
        <dbReference type="ChEBI" id="CHEBI:456216"/>
        <dbReference type="EC" id="4.2.1.136"/>
    </reaction>
</comment>
<dbReference type="Gene3D" id="3.40.50.10260">
    <property type="entry name" value="YjeF N-terminal domain"/>
    <property type="match status" value="1"/>
</dbReference>
<comment type="catalytic activity">
    <reaction evidence="1 18 19">
        <text>(6R)-NADHX = (6S)-NADHX</text>
        <dbReference type="Rhea" id="RHEA:32215"/>
        <dbReference type="ChEBI" id="CHEBI:64074"/>
        <dbReference type="ChEBI" id="CHEBI:64075"/>
        <dbReference type="EC" id="5.1.99.6"/>
    </reaction>
</comment>
<reference evidence="22 23" key="1">
    <citation type="submission" date="2019-04" db="EMBL/GenBank/DDBJ databases">
        <title>Reference strain of H23.</title>
        <authorList>
            <person name="Luo X."/>
        </authorList>
    </citation>
    <scope>NUCLEOTIDE SEQUENCE [LARGE SCALE GENOMIC DNA]</scope>
    <source>
        <strain evidence="22 23">H23</strain>
    </source>
</reference>
<dbReference type="NCBIfam" id="TIGR00197">
    <property type="entry name" value="yjeF_nterm"/>
    <property type="match status" value="1"/>
</dbReference>
<dbReference type="SUPFAM" id="SSF53613">
    <property type="entry name" value="Ribokinase-like"/>
    <property type="match status" value="1"/>
</dbReference>
<evidence type="ECO:0000259" key="20">
    <source>
        <dbReference type="PROSITE" id="PS51383"/>
    </source>
</evidence>
<comment type="similarity">
    <text evidence="17">Belongs to the NnrD/CARKD family.</text>
</comment>
<comment type="catalytic activity">
    <reaction evidence="16 17 19">
        <text>(6S)-NADPHX + ADP = AMP + phosphate + NADPH + H(+)</text>
        <dbReference type="Rhea" id="RHEA:32235"/>
        <dbReference type="ChEBI" id="CHEBI:15378"/>
        <dbReference type="ChEBI" id="CHEBI:43474"/>
        <dbReference type="ChEBI" id="CHEBI:57783"/>
        <dbReference type="ChEBI" id="CHEBI:64076"/>
        <dbReference type="ChEBI" id="CHEBI:456215"/>
        <dbReference type="ChEBI" id="CHEBI:456216"/>
        <dbReference type="EC" id="4.2.1.136"/>
    </reaction>
</comment>